<comment type="catalytic activity">
    <reaction evidence="4">
        <text>L-proline + NADP(+) = (S)-1-pyrroline-5-carboxylate + NADPH + 2 H(+)</text>
        <dbReference type="Rhea" id="RHEA:14109"/>
        <dbReference type="ChEBI" id="CHEBI:15378"/>
        <dbReference type="ChEBI" id="CHEBI:17388"/>
        <dbReference type="ChEBI" id="CHEBI:57783"/>
        <dbReference type="ChEBI" id="CHEBI:58349"/>
        <dbReference type="ChEBI" id="CHEBI:60039"/>
        <dbReference type="EC" id="1.5.1.2"/>
    </reaction>
</comment>
<sequence>MLLNKYFSTLKDNHPNDWFIFTRAKVPFTAAGINKMKDNKIAIIGCGNLGLSIVNGLLDTTGFEGKNLTVTKRHPENLLYLQPHGVTVTTDNKSAAEAAEVVILGVKPYNIPLILQEIAPALSTDKHIVISLATGVTLQEMYQHLPSEMALYRAMPNIAADIQESITCICGHNSTPEIEETIKTLFNSIGISIVIEEHLMEAATVLGACGVAYVLRFMRAMTQGGIQIGFDAKTANTIVNQTVKGAAELLIKKGIHPEAAIDKVTTPKGCTIVGLNEMEHHGFSAAMVKGVLASYGKIEK</sequence>
<dbReference type="Pfam" id="PF03807">
    <property type="entry name" value="F420_oxidored"/>
    <property type="match status" value="1"/>
</dbReference>
<comment type="pathway">
    <text evidence="4">Amino-acid biosynthesis; L-proline biosynthesis; L-proline from L-glutamate 5-semialdehyde: step 1/1.</text>
</comment>
<comment type="function">
    <text evidence="4">Catalyzes the reduction of 1-pyrroline-5-carboxylate (PCA) to L-proline.</text>
</comment>
<comment type="catalytic activity">
    <reaction evidence="4">
        <text>L-proline + NAD(+) = (S)-1-pyrroline-5-carboxylate + NADH + 2 H(+)</text>
        <dbReference type="Rhea" id="RHEA:14105"/>
        <dbReference type="ChEBI" id="CHEBI:15378"/>
        <dbReference type="ChEBI" id="CHEBI:17388"/>
        <dbReference type="ChEBI" id="CHEBI:57540"/>
        <dbReference type="ChEBI" id="CHEBI:57945"/>
        <dbReference type="ChEBI" id="CHEBI:60039"/>
        <dbReference type="EC" id="1.5.1.2"/>
    </reaction>
</comment>
<evidence type="ECO:0000256" key="4">
    <source>
        <dbReference type="HAMAP-Rule" id="MF_01925"/>
    </source>
</evidence>
<dbReference type="InterPro" id="IPR008927">
    <property type="entry name" value="6-PGluconate_DH-like_C_sf"/>
</dbReference>
<dbReference type="Pfam" id="PF14748">
    <property type="entry name" value="P5CR_dimer"/>
    <property type="match status" value="1"/>
</dbReference>
<dbReference type="InterPro" id="IPR000304">
    <property type="entry name" value="Pyrroline-COOH_reductase"/>
</dbReference>
<dbReference type="SUPFAM" id="SSF48179">
    <property type="entry name" value="6-phosphogluconate dehydrogenase C-terminal domain-like"/>
    <property type="match status" value="1"/>
</dbReference>
<dbReference type="InterPro" id="IPR028939">
    <property type="entry name" value="P5C_Rdtase_cat_N"/>
</dbReference>
<gene>
    <name evidence="4 8" type="primary">proC</name>
    <name evidence="8" type="ORF">GCM10011339_27560</name>
</gene>
<keyword evidence="9" id="KW-1185">Reference proteome</keyword>
<accession>A0ABQ1V3V2</accession>
<dbReference type="HAMAP" id="MF_01925">
    <property type="entry name" value="P5C_reductase"/>
    <property type="match status" value="1"/>
</dbReference>
<comment type="subcellular location">
    <subcellularLocation>
        <location evidence="4">Cytoplasm</location>
    </subcellularLocation>
</comment>
<dbReference type="Gene3D" id="1.10.3730.10">
    <property type="entry name" value="ProC C-terminal domain-like"/>
    <property type="match status" value="1"/>
</dbReference>
<feature type="domain" description="Pyrroline-5-carboxylate reductase catalytic N-terminal" evidence="6">
    <location>
        <begin position="40"/>
        <end position="134"/>
    </location>
</feature>
<dbReference type="EMBL" id="BMIU01000013">
    <property type="protein sequence ID" value="GGF37501.1"/>
    <property type="molecule type" value="Genomic_DNA"/>
</dbReference>
<evidence type="ECO:0000256" key="5">
    <source>
        <dbReference type="NCBIfam" id="TIGR00112"/>
    </source>
</evidence>
<comment type="caution">
    <text evidence="8">The sequence shown here is derived from an EMBL/GenBank/DDBJ whole genome shotgun (WGS) entry which is preliminary data.</text>
</comment>
<evidence type="ECO:0000313" key="9">
    <source>
        <dbReference type="Proteomes" id="UP000647339"/>
    </source>
</evidence>
<keyword evidence="2 4" id="KW-0521">NADP</keyword>
<keyword evidence="4" id="KW-0028">Amino-acid biosynthesis</keyword>
<evidence type="ECO:0000259" key="6">
    <source>
        <dbReference type="Pfam" id="PF03807"/>
    </source>
</evidence>
<feature type="domain" description="Pyrroline-5-carboxylate reductase dimerisation" evidence="7">
    <location>
        <begin position="197"/>
        <end position="298"/>
    </location>
</feature>
<keyword evidence="4" id="KW-0963">Cytoplasm</keyword>
<dbReference type="PIRSF" id="PIRSF000193">
    <property type="entry name" value="Pyrrol-5-carb_rd"/>
    <property type="match status" value="1"/>
</dbReference>
<reference evidence="9" key="1">
    <citation type="journal article" date="2019" name="Int. J. Syst. Evol. Microbiol.">
        <title>The Global Catalogue of Microorganisms (GCM) 10K type strain sequencing project: providing services to taxonomists for standard genome sequencing and annotation.</title>
        <authorList>
            <consortium name="The Broad Institute Genomics Platform"/>
            <consortium name="The Broad Institute Genome Sequencing Center for Infectious Disease"/>
            <person name="Wu L."/>
            <person name="Ma J."/>
        </authorList>
    </citation>
    <scope>NUCLEOTIDE SEQUENCE [LARGE SCALE GENOMIC DNA]</scope>
    <source>
        <strain evidence="9">CGMCC 1.15407</strain>
    </source>
</reference>
<evidence type="ECO:0000256" key="2">
    <source>
        <dbReference type="ARBA" id="ARBA00022857"/>
    </source>
</evidence>
<evidence type="ECO:0000259" key="7">
    <source>
        <dbReference type="Pfam" id="PF14748"/>
    </source>
</evidence>
<dbReference type="PANTHER" id="PTHR11645">
    <property type="entry name" value="PYRROLINE-5-CARBOXYLATE REDUCTASE"/>
    <property type="match status" value="1"/>
</dbReference>
<dbReference type="InterPro" id="IPR029036">
    <property type="entry name" value="P5CR_dimer"/>
</dbReference>
<evidence type="ECO:0000256" key="1">
    <source>
        <dbReference type="ARBA" id="ARBA00005525"/>
    </source>
</evidence>
<protein>
    <recommendedName>
        <fullName evidence="4 5">Pyrroline-5-carboxylate reductase</fullName>
        <shortName evidence="4">P5C reductase</shortName>
        <shortName evidence="4">P5CR</shortName>
        <ecNumber evidence="4 5">1.5.1.2</ecNumber>
    </recommendedName>
    <alternativeName>
        <fullName evidence="4">PCA reductase</fullName>
    </alternativeName>
</protein>
<dbReference type="NCBIfam" id="TIGR00112">
    <property type="entry name" value="proC"/>
    <property type="match status" value="1"/>
</dbReference>
<keyword evidence="3 4" id="KW-0560">Oxidoreductase</keyword>
<keyword evidence="4" id="KW-0641">Proline biosynthesis</keyword>
<dbReference type="EC" id="1.5.1.2" evidence="4 5"/>
<dbReference type="Gene3D" id="3.40.50.720">
    <property type="entry name" value="NAD(P)-binding Rossmann-like Domain"/>
    <property type="match status" value="1"/>
</dbReference>
<evidence type="ECO:0000313" key="8">
    <source>
        <dbReference type="EMBL" id="GGF37501.1"/>
    </source>
</evidence>
<dbReference type="SUPFAM" id="SSF51735">
    <property type="entry name" value="NAD(P)-binding Rossmann-fold domains"/>
    <property type="match status" value="1"/>
</dbReference>
<comment type="similarity">
    <text evidence="1 4">Belongs to the pyrroline-5-carboxylate reductase family.</text>
</comment>
<dbReference type="InterPro" id="IPR036291">
    <property type="entry name" value="NAD(P)-bd_dom_sf"/>
</dbReference>
<name>A0ABQ1V3V2_9BACT</name>
<organism evidence="8 9">
    <name type="scientific">Echinicola rosea</name>
    <dbReference type="NCBI Taxonomy" id="1807691"/>
    <lineage>
        <taxon>Bacteria</taxon>
        <taxon>Pseudomonadati</taxon>
        <taxon>Bacteroidota</taxon>
        <taxon>Cytophagia</taxon>
        <taxon>Cytophagales</taxon>
        <taxon>Cyclobacteriaceae</taxon>
        <taxon>Echinicola</taxon>
    </lineage>
</organism>
<dbReference type="PANTHER" id="PTHR11645:SF0">
    <property type="entry name" value="PYRROLINE-5-CARBOXYLATE REDUCTASE 3"/>
    <property type="match status" value="1"/>
</dbReference>
<proteinExistence type="inferred from homology"/>
<evidence type="ECO:0000256" key="3">
    <source>
        <dbReference type="ARBA" id="ARBA00023002"/>
    </source>
</evidence>
<dbReference type="Proteomes" id="UP000647339">
    <property type="component" value="Unassembled WGS sequence"/>
</dbReference>